<dbReference type="Proteomes" id="UP001139887">
    <property type="component" value="Unassembled WGS sequence"/>
</dbReference>
<reference evidence="1" key="1">
    <citation type="submission" date="2022-07" db="EMBL/GenBank/DDBJ databases">
        <title>Phylogenomic reconstructions and comparative analyses of Kickxellomycotina fungi.</title>
        <authorList>
            <person name="Reynolds N.K."/>
            <person name="Stajich J.E."/>
            <person name="Barry K."/>
            <person name="Grigoriev I.V."/>
            <person name="Crous P."/>
            <person name="Smith M.E."/>
        </authorList>
    </citation>
    <scope>NUCLEOTIDE SEQUENCE</scope>
    <source>
        <strain evidence="1">NRRL 1566</strain>
    </source>
</reference>
<proteinExistence type="predicted"/>
<sequence>MELVQLKYGLLTIACLMVLYLFSTSLESNELESQSISTINSDFTNKTLGFQRIYVIYRKDELSSKSNFKAISALLDISATYIEQTTISQAAVLKQTKRYLANHTQIAELDTHARIYAQIAKDNVESALILDSNIDVELDLKERLAGALSDIDLYDIIFVGHSYADPAEPQAKDMLALLEQTNLTNDPSKLMQRMWTKREFSNRSPRVFRTTFPKGIFAYAINGRTARRLHRRFPLWLTRVNEDFEFILADVAMVGLSVAYSISPPPIVSYKPDGRYERQLLAGSALYAMSLRQDDPSNYPPFGDWKHMW</sequence>
<comment type="caution">
    <text evidence="1">The sequence shown here is derived from an EMBL/GenBank/DDBJ whole genome shotgun (WGS) entry which is preliminary data.</text>
</comment>
<name>A0A9W8I3M7_9FUNG</name>
<evidence type="ECO:0000313" key="1">
    <source>
        <dbReference type="EMBL" id="KAJ2846602.1"/>
    </source>
</evidence>
<dbReference type="OrthoDB" id="47375at2759"/>
<evidence type="ECO:0000313" key="2">
    <source>
        <dbReference type="Proteomes" id="UP001139887"/>
    </source>
</evidence>
<dbReference type="AlphaFoldDB" id="A0A9W8I3M7"/>
<protein>
    <submittedName>
        <fullName evidence="1">Uncharacterized protein</fullName>
    </submittedName>
</protein>
<accession>A0A9W8I3M7</accession>
<dbReference type="EMBL" id="JANBUW010000497">
    <property type="protein sequence ID" value="KAJ2846602.1"/>
    <property type="molecule type" value="Genomic_DNA"/>
</dbReference>
<gene>
    <name evidence="1" type="ORF">IWW36_004271</name>
</gene>
<organism evidence="1 2">
    <name type="scientific">Coemansia brasiliensis</name>
    <dbReference type="NCBI Taxonomy" id="2650707"/>
    <lineage>
        <taxon>Eukaryota</taxon>
        <taxon>Fungi</taxon>
        <taxon>Fungi incertae sedis</taxon>
        <taxon>Zoopagomycota</taxon>
        <taxon>Kickxellomycotina</taxon>
        <taxon>Kickxellomycetes</taxon>
        <taxon>Kickxellales</taxon>
        <taxon>Kickxellaceae</taxon>
        <taxon>Coemansia</taxon>
    </lineage>
</organism>
<keyword evidence="2" id="KW-1185">Reference proteome</keyword>